<feature type="domain" description="Aftiphilin clathrin-binding box" evidence="2">
    <location>
        <begin position="190"/>
        <end position="269"/>
    </location>
</feature>
<dbReference type="Pfam" id="PF15045">
    <property type="entry name" value="Clathrin_bdg"/>
    <property type="match status" value="1"/>
</dbReference>
<comment type="caution">
    <text evidence="3">The sequence shown here is derived from an EMBL/GenBank/DDBJ whole genome shotgun (WGS) entry which is preliminary data.</text>
</comment>
<reference evidence="3 4" key="1">
    <citation type="submission" date="2024-08" db="EMBL/GenBank/DDBJ databases">
        <title>The draft genome of Apodemus speciosus.</title>
        <authorList>
            <person name="Nabeshima K."/>
            <person name="Suzuki S."/>
            <person name="Onuma M."/>
        </authorList>
    </citation>
    <scope>NUCLEOTIDE SEQUENCE [LARGE SCALE GENOMIC DNA]</scope>
    <source>
        <strain evidence="3">IB14-021</strain>
    </source>
</reference>
<dbReference type="PANTHER" id="PTHR16156">
    <property type="entry name" value="AFTIPHILIN A-RELATED"/>
    <property type="match status" value="1"/>
</dbReference>
<evidence type="ECO:0000256" key="1">
    <source>
        <dbReference type="SAM" id="MobiDB-lite"/>
    </source>
</evidence>
<organism evidence="3 4">
    <name type="scientific">Apodemus speciosus</name>
    <name type="common">Large Japanese field mouse</name>
    <dbReference type="NCBI Taxonomy" id="105296"/>
    <lineage>
        <taxon>Eukaryota</taxon>
        <taxon>Metazoa</taxon>
        <taxon>Chordata</taxon>
        <taxon>Craniata</taxon>
        <taxon>Vertebrata</taxon>
        <taxon>Euteleostomi</taxon>
        <taxon>Mammalia</taxon>
        <taxon>Eutheria</taxon>
        <taxon>Euarchontoglires</taxon>
        <taxon>Glires</taxon>
        <taxon>Rodentia</taxon>
        <taxon>Myomorpha</taxon>
        <taxon>Muroidea</taxon>
        <taxon>Muridae</taxon>
        <taxon>Murinae</taxon>
        <taxon>Apodemus</taxon>
    </lineage>
</organism>
<evidence type="ECO:0000313" key="3">
    <source>
        <dbReference type="EMBL" id="GAB1297843.1"/>
    </source>
</evidence>
<keyword evidence="4" id="KW-1185">Reference proteome</keyword>
<accession>A0ABQ0FF16</accession>
<sequence length="338" mass="36663">MQGGQEAGRESVSDLAEELGEGSLHRTARGQSGDGLERRGVCYDGPVILPDANAANSSSLDEGLPTSRPQPGELSGGWGEFEGFRESSAKSEQFSQSLELLGSAAECQPLRTPSVPKGGGSWQVQQRGPWGTGTAAGPSSESIRSYEKAFRLAFQEVPVERATEDVCSLDRFLEISNDEPASVPRLCSESRKLWRALQSTDAVSASRCVWSESHCREKLLPVLGVDAAQKSLSGGQGRILEGSDFRKPEELLAVSSFHLHRCKALIQTKWFLQCQTLVPDDLSSQLSGTSGGRQGSLITYSLFLKTPLQGNGRRITLPQKKIFTPRNLKMAFFNNDVC</sequence>
<dbReference type="PANTHER" id="PTHR16156:SF7">
    <property type="entry name" value="CLATHRIN BINDING BOX OF AFTIPHILIN CONTAINING 1"/>
    <property type="match status" value="1"/>
</dbReference>
<evidence type="ECO:0000259" key="2">
    <source>
        <dbReference type="Pfam" id="PF15045"/>
    </source>
</evidence>
<protein>
    <submittedName>
        <fullName evidence="3">Uncharacterized protein CLBA1</fullName>
    </submittedName>
</protein>
<name>A0ABQ0FF16_APOSI</name>
<evidence type="ECO:0000313" key="4">
    <source>
        <dbReference type="Proteomes" id="UP001623349"/>
    </source>
</evidence>
<dbReference type="InterPro" id="IPR029205">
    <property type="entry name" value="Clathrin-bd"/>
</dbReference>
<dbReference type="EMBL" id="BAAFST010000012">
    <property type="protein sequence ID" value="GAB1297843.1"/>
    <property type="molecule type" value="Genomic_DNA"/>
</dbReference>
<dbReference type="InterPro" id="IPR046359">
    <property type="entry name" value="Aftin-like"/>
</dbReference>
<feature type="region of interest" description="Disordered" evidence="1">
    <location>
        <begin position="109"/>
        <end position="139"/>
    </location>
</feature>
<gene>
    <name evidence="3" type="ORF">APTSU1_001307900</name>
</gene>
<feature type="region of interest" description="Disordered" evidence="1">
    <location>
        <begin position="1"/>
        <end position="81"/>
    </location>
</feature>
<proteinExistence type="predicted"/>
<dbReference type="Proteomes" id="UP001623349">
    <property type="component" value="Unassembled WGS sequence"/>
</dbReference>